<evidence type="ECO:0000256" key="1">
    <source>
        <dbReference type="ARBA" id="ARBA00023157"/>
    </source>
</evidence>
<dbReference type="InterPro" id="IPR008138">
    <property type="entry name" value="SapB_2"/>
</dbReference>
<accession>A0AAD3R4M5</accession>
<protein>
    <submittedName>
        <fullName evidence="5">Prosaposin-like protein</fullName>
    </submittedName>
</protein>
<keyword evidence="6" id="KW-1185">Reference proteome</keyword>
<dbReference type="PANTHER" id="PTHR11480">
    <property type="entry name" value="SAPOSIN-RELATED"/>
    <property type="match status" value="1"/>
</dbReference>
<keyword evidence="3" id="KW-0732">Signal</keyword>
<reference evidence="5" key="1">
    <citation type="submission" date="2022-08" db="EMBL/GenBank/DDBJ databases">
        <title>Genome sequencing of akame (Lates japonicus).</title>
        <authorList>
            <person name="Hashiguchi Y."/>
            <person name="Takahashi H."/>
        </authorList>
    </citation>
    <scope>NUCLEOTIDE SEQUENCE</scope>
    <source>
        <strain evidence="5">Kochi</strain>
    </source>
</reference>
<feature type="domain" description="Saposin B-type" evidence="4">
    <location>
        <begin position="144"/>
        <end position="231"/>
    </location>
</feature>
<feature type="chain" id="PRO_5042198426" evidence="3">
    <location>
        <begin position="19"/>
        <end position="288"/>
    </location>
</feature>
<comment type="caution">
    <text evidence="5">The sequence shown here is derived from an EMBL/GenBank/DDBJ whole genome shotgun (WGS) entry which is preliminary data.</text>
</comment>
<organism evidence="5 6">
    <name type="scientific">Lates japonicus</name>
    <name type="common">Japanese lates</name>
    <dbReference type="NCBI Taxonomy" id="270547"/>
    <lineage>
        <taxon>Eukaryota</taxon>
        <taxon>Metazoa</taxon>
        <taxon>Chordata</taxon>
        <taxon>Craniata</taxon>
        <taxon>Vertebrata</taxon>
        <taxon>Euteleostomi</taxon>
        <taxon>Actinopterygii</taxon>
        <taxon>Neopterygii</taxon>
        <taxon>Teleostei</taxon>
        <taxon>Neoteleostei</taxon>
        <taxon>Acanthomorphata</taxon>
        <taxon>Carangaria</taxon>
        <taxon>Carangaria incertae sedis</taxon>
        <taxon>Centropomidae</taxon>
        <taxon>Lates</taxon>
    </lineage>
</organism>
<evidence type="ECO:0000256" key="2">
    <source>
        <dbReference type="ARBA" id="ARBA00023180"/>
    </source>
</evidence>
<proteinExistence type="predicted"/>
<dbReference type="AlphaFoldDB" id="A0AAD3R4M5"/>
<evidence type="ECO:0000313" key="6">
    <source>
        <dbReference type="Proteomes" id="UP001279410"/>
    </source>
</evidence>
<dbReference type="Proteomes" id="UP001279410">
    <property type="component" value="Unassembled WGS sequence"/>
</dbReference>
<dbReference type="Pfam" id="PF05184">
    <property type="entry name" value="SapB_1"/>
    <property type="match status" value="2"/>
</dbReference>
<evidence type="ECO:0000256" key="3">
    <source>
        <dbReference type="SAM" id="SignalP"/>
    </source>
</evidence>
<dbReference type="SUPFAM" id="SSF47862">
    <property type="entry name" value="Saposin"/>
    <property type="match status" value="1"/>
</dbReference>
<feature type="domain" description="Saposin B-type" evidence="4">
    <location>
        <begin position="36"/>
        <end position="119"/>
    </location>
</feature>
<dbReference type="PROSITE" id="PS50015">
    <property type="entry name" value="SAP_B"/>
    <property type="match status" value="2"/>
</dbReference>
<gene>
    <name evidence="5" type="ORF">AKAME5_000778300</name>
</gene>
<evidence type="ECO:0000259" key="4">
    <source>
        <dbReference type="PROSITE" id="PS50015"/>
    </source>
</evidence>
<dbReference type="SMART" id="SM00741">
    <property type="entry name" value="SapB"/>
    <property type="match status" value="2"/>
</dbReference>
<dbReference type="InterPro" id="IPR007856">
    <property type="entry name" value="SapB_1"/>
</dbReference>
<evidence type="ECO:0000313" key="5">
    <source>
        <dbReference type="EMBL" id="GLD55263.1"/>
    </source>
</evidence>
<dbReference type="Gene3D" id="1.10.225.10">
    <property type="entry name" value="Saposin-like"/>
    <property type="match status" value="2"/>
</dbReference>
<keyword evidence="2" id="KW-0325">Glycoprotein</keyword>
<dbReference type="InterPro" id="IPR008139">
    <property type="entry name" value="SaposinB_dom"/>
</dbReference>
<keyword evidence="1" id="KW-1015">Disulfide bond</keyword>
<dbReference type="Pfam" id="PF03489">
    <property type="entry name" value="SapB_2"/>
    <property type="match status" value="1"/>
</dbReference>
<dbReference type="InterPro" id="IPR011001">
    <property type="entry name" value="Saposin-like"/>
</dbReference>
<dbReference type="GO" id="GO:0006629">
    <property type="term" value="P:lipid metabolic process"/>
    <property type="evidence" value="ECO:0007669"/>
    <property type="project" value="InterPro"/>
</dbReference>
<name>A0AAD3R4M5_LATJO</name>
<dbReference type="EMBL" id="BRZM01000021">
    <property type="protein sequence ID" value="GLD55263.1"/>
    <property type="molecule type" value="Genomic_DNA"/>
</dbReference>
<feature type="signal peptide" evidence="3">
    <location>
        <begin position="1"/>
        <end position="18"/>
    </location>
</feature>
<sequence>MASLKFVLFLSIGLQGYALTLNTDGLQSAPDAMRVNGDVCQDCTQIFELLIDLISNADLQKKIMDGIESLCDHLPGPATTAKLCKEEVEKMLPVAISFITGVVKPAQVCKIIGLCGSCDKQDKMLSYFVKEALQASVTSKNVQPTTQCSFCIFLIKTLEDLLPKERTEAAVIKLLEEICHILPPTYRDQCEAVIGKFSKTGGCYCRPMHFGNIQVQRHEDCSQMWNCVLLSEICLEVSRLQYSLKMLRVGLKYESTSAPPCMTQIFQHQTANICYTCGSLSDSTSFKY</sequence>
<dbReference type="InterPro" id="IPR051428">
    <property type="entry name" value="Sphingo_Act-Surfact_Prot"/>
</dbReference>